<dbReference type="Proteomes" id="UP000036097">
    <property type="component" value="Unassembled WGS sequence"/>
</dbReference>
<protein>
    <submittedName>
        <fullName evidence="1">Uncharacterized protein</fullName>
    </submittedName>
</protein>
<dbReference type="OrthoDB" id="8657476at2"/>
<dbReference type="InterPro" id="IPR028956">
    <property type="entry name" value="Imm51"/>
</dbReference>
<name>A0A0J1GUH5_9GAMM</name>
<accession>A0A0J1GUH5</accession>
<reference evidence="1 2" key="1">
    <citation type="submission" date="2015-05" db="EMBL/GenBank/DDBJ databases">
        <title>Photobacterium galathea sp. nov.</title>
        <authorList>
            <person name="Machado H."/>
            <person name="Gram L."/>
        </authorList>
    </citation>
    <scope>NUCLEOTIDE SEQUENCE [LARGE SCALE GENOMIC DNA]</scope>
    <source>
        <strain evidence="1 2">CGMCC 1.12159</strain>
    </source>
</reference>
<sequence>MSNNIMYPFICSEENEVYSLLLSSDMKWEIFDKKGFLGNGHDWNRLIRALLEEQSPDTLGSIQFDSEADMFCVRSESKEALQFIAERVSQFYDNDRLMEDAVSRYAQYR</sequence>
<comment type="caution">
    <text evidence="1">The sequence shown here is derived from an EMBL/GenBank/DDBJ whole genome shotgun (WGS) entry which is preliminary data.</text>
</comment>
<evidence type="ECO:0000313" key="2">
    <source>
        <dbReference type="Proteomes" id="UP000036097"/>
    </source>
</evidence>
<proteinExistence type="predicted"/>
<dbReference type="PATRIC" id="fig|1195763.3.peg.4238"/>
<organism evidence="1 2">
    <name type="scientific">Photobacterium aquae</name>
    <dbReference type="NCBI Taxonomy" id="1195763"/>
    <lineage>
        <taxon>Bacteria</taxon>
        <taxon>Pseudomonadati</taxon>
        <taxon>Pseudomonadota</taxon>
        <taxon>Gammaproteobacteria</taxon>
        <taxon>Vibrionales</taxon>
        <taxon>Vibrionaceae</taxon>
        <taxon>Photobacterium</taxon>
    </lineage>
</organism>
<dbReference type="RefSeq" id="WP_047880638.1">
    <property type="nucleotide sequence ID" value="NZ_LDOT01000034.1"/>
</dbReference>
<keyword evidence="2" id="KW-1185">Reference proteome</keyword>
<dbReference type="AlphaFoldDB" id="A0A0J1GUH5"/>
<dbReference type="Pfam" id="PF15595">
    <property type="entry name" value="Imm51"/>
    <property type="match status" value="1"/>
</dbReference>
<dbReference type="EMBL" id="LDOT01000034">
    <property type="protein sequence ID" value="KLV03368.1"/>
    <property type="molecule type" value="Genomic_DNA"/>
</dbReference>
<evidence type="ECO:0000313" key="1">
    <source>
        <dbReference type="EMBL" id="KLV03368.1"/>
    </source>
</evidence>
<gene>
    <name evidence="1" type="ORF">ABT56_19800</name>
</gene>